<evidence type="ECO:0000313" key="1">
    <source>
        <dbReference type="EMBL" id="MFC5420352.1"/>
    </source>
</evidence>
<dbReference type="EMBL" id="JBHSLW010000013">
    <property type="protein sequence ID" value="MFC5420352.1"/>
    <property type="molecule type" value="Genomic_DNA"/>
</dbReference>
<sequence length="46" mass="5237">MRRVIKMQRGQANCKLAPKIVQCMTETINPALRVADIAEQKAELRL</sequence>
<name>A0ABW0IRL5_9HYPH</name>
<accession>A0ABW0IRL5</accession>
<proteinExistence type="predicted"/>
<dbReference type="Proteomes" id="UP001596053">
    <property type="component" value="Unassembled WGS sequence"/>
</dbReference>
<comment type="caution">
    <text evidence="1">The sequence shown here is derived from an EMBL/GenBank/DDBJ whole genome shotgun (WGS) entry which is preliminary data.</text>
</comment>
<evidence type="ECO:0000313" key="2">
    <source>
        <dbReference type="Proteomes" id="UP001596053"/>
    </source>
</evidence>
<gene>
    <name evidence="1" type="ORF">ACFPOB_12360</name>
</gene>
<reference evidence="2" key="1">
    <citation type="journal article" date="2019" name="Int. J. Syst. Evol. Microbiol.">
        <title>The Global Catalogue of Microorganisms (GCM) 10K type strain sequencing project: providing services to taxonomists for standard genome sequencing and annotation.</title>
        <authorList>
            <consortium name="The Broad Institute Genomics Platform"/>
            <consortium name="The Broad Institute Genome Sequencing Center for Infectious Disease"/>
            <person name="Wu L."/>
            <person name="Ma J."/>
        </authorList>
    </citation>
    <scope>NUCLEOTIDE SEQUENCE [LARGE SCALE GENOMIC DNA]</scope>
    <source>
        <strain evidence="2">NCAIM B.01391</strain>
    </source>
</reference>
<keyword evidence="2" id="KW-1185">Reference proteome</keyword>
<dbReference type="RefSeq" id="WP_377798691.1">
    <property type="nucleotide sequence ID" value="NZ_JBHSLW010000013.1"/>
</dbReference>
<organism evidence="1 2">
    <name type="scientific">Bosea eneae</name>
    <dbReference type="NCBI Taxonomy" id="151454"/>
    <lineage>
        <taxon>Bacteria</taxon>
        <taxon>Pseudomonadati</taxon>
        <taxon>Pseudomonadota</taxon>
        <taxon>Alphaproteobacteria</taxon>
        <taxon>Hyphomicrobiales</taxon>
        <taxon>Boseaceae</taxon>
        <taxon>Bosea</taxon>
    </lineage>
</organism>
<protein>
    <submittedName>
        <fullName evidence="1">Uncharacterized protein</fullName>
    </submittedName>
</protein>